<name>A0A2U1UBM0_9GAMM</name>
<sequence>MDGWRELAADVTFYFHWEPNAAWGMSLTRLEWWATQARRIKNLKANKNG</sequence>
<proteinExistence type="predicted"/>
<dbReference type="RefSeq" id="WP_071778516.1">
    <property type="nucleotide sequence ID" value="NZ_CP034036.1"/>
</dbReference>
<reference evidence="1 3" key="1">
    <citation type="submission" date="2018-04" db="EMBL/GenBank/DDBJ databases">
        <title>Brenneria corticis sp.nov.</title>
        <authorList>
            <person name="Li Y."/>
        </authorList>
    </citation>
    <scope>NUCLEOTIDE SEQUENCE [LARGE SCALE GENOMIC DNA]</scope>
    <source>
        <strain evidence="1 3">LMG 2694</strain>
    </source>
</reference>
<dbReference type="InterPro" id="IPR009493">
    <property type="entry name" value="P2_GpE"/>
</dbReference>
<dbReference type="EMBL" id="QDKK01000059">
    <property type="protein sequence ID" value="PWC19069.1"/>
    <property type="molecule type" value="Genomic_DNA"/>
</dbReference>
<reference evidence="2 4" key="2">
    <citation type="submission" date="2018-11" db="EMBL/GenBank/DDBJ databases">
        <title>Genome sequences of Brenneria nigrifluens and Brenneria rubrifaciens.</title>
        <authorList>
            <person name="Poret-Peterson A.T."/>
            <person name="McClean A.E."/>
            <person name="Kluepfel D.A."/>
        </authorList>
    </citation>
    <scope>NUCLEOTIDE SEQUENCE [LARGE SCALE GENOMIC DNA]</scope>
    <source>
        <strain evidence="2 4">ATCC 13028</strain>
    </source>
</reference>
<organism evidence="1 3">
    <name type="scientific">Brenneria nigrifluens DSM 30175 = ATCC 13028</name>
    <dbReference type="NCBI Taxonomy" id="1121120"/>
    <lineage>
        <taxon>Bacteria</taxon>
        <taxon>Pseudomonadati</taxon>
        <taxon>Pseudomonadota</taxon>
        <taxon>Gammaproteobacteria</taxon>
        <taxon>Enterobacterales</taxon>
        <taxon>Pectobacteriaceae</taxon>
        <taxon>Brenneria</taxon>
    </lineage>
</organism>
<accession>A0A2U1UBM0</accession>
<dbReference type="EMBL" id="CP034036">
    <property type="protein sequence ID" value="QCR06896.1"/>
    <property type="molecule type" value="Genomic_DNA"/>
</dbReference>
<dbReference type="Proteomes" id="UP000295985">
    <property type="component" value="Unassembled WGS sequence"/>
</dbReference>
<dbReference type="Pfam" id="PF06528">
    <property type="entry name" value="Phage_P2_GpE"/>
    <property type="match status" value="1"/>
</dbReference>
<dbReference type="OrthoDB" id="6625646at2"/>
<gene>
    <name evidence="1" type="ORF">DDT54_22640</name>
    <name evidence="2" type="ORF">EH206_09900</name>
</gene>
<dbReference type="AlphaFoldDB" id="A0A2U1UBM0"/>
<evidence type="ECO:0000313" key="3">
    <source>
        <dbReference type="Proteomes" id="UP000295985"/>
    </source>
</evidence>
<evidence type="ECO:0000313" key="4">
    <source>
        <dbReference type="Proteomes" id="UP000303847"/>
    </source>
</evidence>
<evidence type="ECO:0000313" key="2">
    <source>
        <dbReference type="EMBL" id="QCR06896.1"/>
    </source>
</evidence>
<evidence type="ECO:0000313" key="1">
    <source>
        <dbReference type="EMBL" id="PWC19069.1"/>
    </source>
</evidence>
<keyword evidence="4" id="KW-1185">Reference proteome</keyword>
<dbReference type="Proteomes" id="UP000303847">
    <property type="component" value="Chromosome"/>
</dbReference>
<protein>
    <submittedName>
        <fullName evidence="1">GpE family phage tail protein</fullName>
    </submittedName>
</protein>